<dbReference type="AlphaFoldDB" id="A0A9W8B1Q2"/>
<evidence type="ECO:0000256" key="7">
    <source>
        <dbReference type="ARBA" id="ARBA00023136"/>
    </source>
</evidence>
<keyword evidence="4 9" id="KW-0812">Transmembrane</keyword>
<name>A0A9W8B1Q2_9FUNG</name>
<evidence type="ECO:0000256" key="1">
    <source>
        <dbReference type="ARBA" id="ARBA00004477"/>
    </source>
</evidence>
<evidence type="ECO:0000256" key="4">
    <source>
        <dbReference type="ARBA" id="ARBA00022692"/>
    </source>
</evidence>
<dbReference type="PANTHER" id="PTHR13085">
    <property type="entry name" value="MICROSOMAL SIGNAL PEPTIDASE 25 KDA SUBUNIT"/>
    <property type="match status" value="1"/>
</dbReference>
<dbReference type="InterPro" id="IPR009582">
    <property type="entry name" value="Spc2/SPCS2"/>
</dbReference>
<keyword evidence="11" id="KW-1185">Reference proteome</keyword>
<keyword evidence="6 9" id="KW-1133">Transmembrane helix</keyword>
<evidence type="ECO:0000256" key="6">
    <source>
        <dbReference type="ARBA" id="ARBA00022989"/>
    </source>
</evidence>
<evidence type="ECO:0000256" key="9">
    <source>
        <dbReference type="SAM" id="Phobius"/>
    </source>
</evidence>
<dbReference type="PANTHER" id="PTHR13085:SF0">
    <property type="entry name" value="SIGNAL PEPTIDASE COMPLEX SUBUNIT 2"/>
    <property type="match status" value="1"/>
</dbReference>
<comment type="function">
    <text evidence="8">Component of the signal peptidase complex (SPC) which catalyzes the cleavage of N-terminal signal sequences from nascent proteins as they are translocated into the lumen of the endoplasmic reticulum. Enhances the enzymatic activity of SPC and facilitates the interactions between different components of the translocation site.</text>
</comment>
<dbReference type="GO" id="GO:0045047">
    <property type="term" value="P:protein targeting to ER"/>
    <property type="evidence" value="ECO:0007669"/>
    <property type="project" value="TreeGrafter"/>
</dbReference>
<sequence length="195" mass="21413">MTDAQPTATKGGDAPTVTKYNQTEMKVVCDEALQQYLTGARGYKQYHTHTDVKLLLGYGACLLAAFDFAYTWKKPFEETKYSTLLCVVAFFVLSGLSTLYAYLVQKDTVFVGYKVVDGQGIVLSAASQVKRGDQQYYVTFAVRPLSQPISSSQTAPVSFADSFGKVFYESGQLEPSALAALLEPVLDSVESKKYD</sequence>
<protein>
    <recommendedName>
        <fullName evidence="3">Signal peptidase complex subunit 2</fullName>
    </recommendedName>
</protein>
<comment type="caution">
    <text evidence="10">The sequence shown here is derived from an EMBL/GenBank/DDBJ whole genome shotgun (WGS) entry which is preliminary data.</text>
</comment>
<keyword evidence="7 9" id="KW-0472">Membrane</keyword>
<dbReference type="EMBL" id="JANBQB010000717">
    <property type="protein sequence ID" value="KAJ1974025.1"/>
    <property type="molecule type" value="Genomic_DNA"/>
</dbReference>
<feature type="transmembrane region" description="Helical" evidence="9">
    <location>
        <begin position="84"/>
        <end position="103"/>
    </location>
</feature>
<gene>
    <name evidence="10" type="ORF">H4R34_004875</name>
</gene>
<dbReference type="Proteomes" id="UP001151582">
    <property type="component" value="Unassembled WGS sequence"/>
</dbReference>
<evidence type="ECO:0000313" key="10">
    <source>
        <dbReference type="EMBL" id="KAJ1974025.1"/>
    </source>
</evidence>
<organism evidence="10 11">
    <name type="scientific">Dimargaris verticillata</name>
    <dbReference type="NCBI Taxonomy" id="2761393"/>
    <lineage>
        <taxon>Eukaryota</taxon>
        <taxon>Fungi</taxon>
        <taxon>Fungi incertae sedis</taxon>
        <taxon>Zoopagomycota</taxon>
        <taxon>Kickxellomycotina</taxon>
        <taxon>Dimargaritomycetes</taxon>
        <taxon>Dimargaritales</taxon>
        <taxon>Dimargaritaceae</taxon>
        <taxon>Dimargaris</taxon>
    </lineage>
</organism>
<evidence type="ECO:0000256" key="3">
    <source>
        <dbReference type="ARBA" id="ARBA00017057"/>
    </source>
</evidence>
<proteinExistence type="inferred from homology"/>
<evidence type="ECO:0000313" key="11">
    <source>
        <dbReference type="Proteomes" id="UP001151582"/>
    </source>
</evidence>
<dbReference type="GO" id="GO:0005787">
    <property type="term" value="C:signal peptidase complex"/>
    <property type="evidence" value="ECO:0007669"/>
    <property type="project" value="InterPro"/>
</dbReference>
<accession>A0A9W8B1Q2</accession>
<evidence type="ECO:0000256" key="8">
    <source>
        <dbReference type="ARBA" id="ARBA00045608"/>
    </source>
</evidence>
<evidence type="ECO:0000256" key="5">
    <source>
        <dbReference type="ARBA" id="ARBA00022824"/>
    </source>
</evidence>
<feature type="transmembrane region" description="Helical" evidence="9">
    <location>
        <begin position="54"/>
        <end position="72"/>
    </location>
</feature>
<comment type="subcellular location">
    <subcellularLocation>
        <location evidence="1">Endoplasmic reticulum membrane</location>
        <topology evidence="1">Multi-pass membrane protein</topology>
    </subcellularLocation>
</comment>
<evidence type="ECO:0000256" key="2">
    <source>
        <dbReference type="ARBA" id="ARBA00007324"/>
    </source>
</evidence>
<reference evidence="10" key="1">
    <citation type="submission" date="2022-07" db="EMBL/GenBank/DDBJ databases">
        <title>Phylogenomic reconstructions and comparative analyses of Kickxellomycotina fungi.</title>
        <authorList>
            <person name="Reynolds N.K."/>
            <person name="Stajich J.E."/>
            <person name="Barry K."/>
            <person name="Grigoriev I.V."/>
            <person name="Crous P."/>
            <person name="Smith M.E."/>
        </authorList>
    </citation>
    <scope>NUCLEOTIDE SEQUENCE</scope>
    <source>
        <strain evidence="10">RSA 567</strain>
    </source>
</reference>
<dbReference type="OrthoDB" id="29558at2759"/>
<comment type="similarity">
    <text evidence="2">Belongs to the SPCS2 family.</text>
</comment>
<dbReference type="GO" id="GO:0006465">
    <property type="term" value="P:signal peptide processing"/>
    <property type="evidence" value="ECO:0007669"/>
    <property type="project" value="InterPro"/>
</dbReference>
<keyword evidence="5" id="KW-0256">Endoplasmic reticulum</keyword>
<dbReference type="Pfam" id="PF06703">
    <property type="entry name" value="SPC25"/>
    <property type="match status" value="1"/>
</dbReference>